<keyword evidence="4" id="KW-0274">FAD</keyword>
<dbReference type="InterPro" id="IPR036774">
    <property type="entry name" value="ERV/ALR_sulphydryl_oxid_sf"/>
</dbReference>
<dbReference type="InterPro" id="IPR017905">
    <property type="entry name" value="ERV/ALR_sulphydryl_oxidase"/>
</dbReference>
<keyword evidence="3" id="KW-0285">Flavoprotein</keyword>
<keyword evidence="5" id="KW-0560">Oxidoreductase</keyword>
<keyword evidence="6" id="KW-1015">Disulfide bond</keyword>
<protein>
    <recommendedName>
        <fullName evidence="2">thiol oxidase</fullName>
        <ecNumber evidence="2">1.8.3.2</ecNumber>
    </recommendedName>
</protein>
<keyword evidence="7" id="KW-1133">Transmembrane helix</keyword>
<dbReference type="EC" id="1.8.3.2" evidence="2"/>
<dbReference type="Pfam" id="PF04777">
    <property type="entry name" value="Evr1_Alr"/>
    <property type="match status" value="1"/>
</dbReference>
<feature type="domain" description="ERV/ALR sulfhydryl oxidase" evidence="8">
    <location>
        <begin position="2"/>
        <end position="104"/>
    </location>
</feature>
<dbReference type="GO" id="GO:0005739">
    <property type="term" value="C:mitochondrion"/>
    <property type="evidence" value="ECO:0007669"/>
    <property type="project" value="TreeGrafter"/>
</dbReference>
<evidence type="ECO:0000256" key="6">
    <source>
        <dbReference type="ARBA" id="ARBA00023157"/>
    </source>
</evidence>
<dbReference type="GO" id="GO:0016971">
    <property type="term" value="F:flavin-dependent sulfhydryl oxidase activity"/>
    <property type="evidence" value="ECO:0007669"/>
    <property type="project" value="InterPro"/>
</dbReference>
<reference evidence="9" key="1">
    <citation type="journal article" date="2020" name="Nature">
        <title>Giant virus diversity and host interactions through global metagenomics.</title>
        <authorList>
            <person name="Schulz F."/>
            <person name="Roux S."/>
            <person name="Paez-Espino D."/>
            <person name="Jungbluth S."/>
            <person name="Walsh D.A."/>
            <person name="Denef V.J."/>
            <person name="McMahon K.D."/>
            <person name="Konstantinidis K.T."/>
            <person name="Eloe-Fadrosh E.A."/>
            <person name="Kyrpides N.C."/>
            <person name="Woyke T."/>
        </authorList>
    </citation>
    <scope>NUCLEOTIDE SEQUENCE</scope>
    <source>
        <strain evidence="9">GVMAG-M-3300018868-6</strain>
    </source>
</reference>
<name>A0A6C0BWN8_9ZZZZ</name>
<dbReference type="EMBL" id="MN739255">
    <property type="protein sequence ID" value="QHS95683.1"/>
    <property type="molecule type" value="Genomic_DNA"/>
</dbReference>
<evidence type="ECO:0000256" key="7">
    <source>
        <dbReference type="SAM" id="Phobius"/>
    </source>
</evidence>
<evidence type="ECO:0000256" key="5">
    <source>
        <dbReference type="ARBA" id="ARBA00023002"/>
    </source>
</evidence>
<dbReference type="PANTHER" id="PTHR12645">
    <property type="entry name" value="ALR/ERV"/>
    <property type="match status" value="1"/>
</dbReference>
<dbReference type="GO" id="GO:0050660">
    <property type="term" value="F:flavin adenine dinucleotide binding"/>
    <property type="evidence" value="ECO:0007669"/>
    <property type="project" value="TreeGrafter"/>
</dbReference>
<organism evidence="9">
    <name type="scientific">viral metagenome</name>
    <dbReference type="NCBI Taxonomy" id="1070528"/>
    <lineage>
        <taxon>unclassified sequences</taxon>
        <taxon>metagenomes</taxon>
        <taxon>organismal metagenomes</taxon>
    </lineage>
</organism>
<keyword evidence="7" id="KW-0812">Transmembrane</keyword>
<feature type="transmembrane region" description="Helical" evidence="7">
    <location>
        <begin position="124"/>
        <end position="141"/>
    </location>
</feature>
<accession>A0A6C0BWN8</accession>
<dbReference type="AlphaFoldDB" id="A0A6C0BWN8"/>
<dbReference type="Gene3D" id="1.20.120.310">
    <property type="entry name" value="ERV/ALR sulfhydryl oxidase domain"/>
    <property type="match status" value="1"/>
</dbReference>
<evidence type="ECO:0000256" key="2">
    <source>
        <dbReference type="ARBA" id="ARBA00012512"/>
    </source>
</evidence>
<dbReference type="SUPFAM" id="SSF69000">
    <property type="entry name" value="FAD-dependent thiol oxidase"/>
    <property type="match status" value="1"/>
</dbReference>
<evidence type="ECO:0000256" key="4">
    <source>
        <dbReference type="ARBA" id="ARBA00022827"/>
    </source>
</evidence>
<keyword evidence="7" id="KW-0472">Membrane</keyword>
<comment type="cofactor">
    <cofactor evidence="1">
        <name>FAD</name>
        <dbReference type="ChEBI" id="CHEBI:57692"/>
    </cofactor>
</comment>
<dbReference type="PANTHER" id="PTHR12645:SF0">
    <property type="entry name" value="FAD-LINKED SULFHYDRYL OXIDASE ALR"/>
    <property type="match status" value="1"/>
</dbReference>
<dbReference type="InterPro" id="IPR039799">
    <property type="entry name" value="ALR/ERV"/>
</dbReference>
<evidence type="ECO:0000259" key="8">
    <source>
        <dbReference type="PROSITE" id="PS51324"/>
    </source>
</evidence>
<dbReference type="PROSITE" id="PS51324">
    <property type="entry name" value="ERV_ALR"/>
    <property type="match status" value="1"/>
</dbReference>
<sequence length="146" mass="17398">MVKLNAEIWGPHYWFFLHTVAMNYSMAPTETLRKKYYELIQNFALFMPDVEIANEFLKLLDAYPVTPYLENRQSLIYWVHFIHNKINSKLGKRELSLQESLEAYHANYTPAEREKTLLKMHKKYLFYGTIASLGGLIIYLYKTYET</sequence>
<evidence type="ECO:0000313" key="9">
    <source>
        <dbReference type="EMBL" id="QHS95683.1"/>
    </source>
</evidence>
<proteinExistence type="predicted"/>
<evidence type="ECO:0000256" key="1">
    <source>
        <dbReference type="ARBA" id="ARBA00001974"/>
    </source>
</evidence>
<evidence type="ECO:0000256" key="3">
    <source>
        <dbReference type="ARBA" id="ARBA00022630"/>
    </source>
</evidence>